<gene>
    <name evidence="1" type="ORF">NBEOAGPD_1205</name>
</gene>
<evidence type="ECO:0000313" key="2">
    <source>
        <dbReference type="Proteomes" id="UP001055108"/>
    </source>
</evidence>
<comment type="caution">
    <text evidence="1">The sequence shown here is derived from an EMBL/GenBank/DDBJ whole genome shotgun (WGS) entry which is preliminary data.</text>
</comment>
<protein>
    <submittedName>
        <fullName evidence="1">Uncharacterized protein</fullName>
    </submittedName>
</protein>
<proteinExistence type="predicted"/>
<reference evidence="1" key="2">
    <citation type="submission" date="2021-08" db="EMBL/GenBank/DDBJ databases">
        <authorList>
            <person name="Tani A."/>
            <person name="Ola A."/>
            <person name="Ogura Y."/>
            <person name="Katsura K."/>
            <person name="Hayashi T."/>
        </authorList>
    </citation>
    <scope>NUCLEOTIDE SEQUENCE</scope>
    <source>
        <strain evidence="1">NBRC 103626</strain>
    </source>
</reference>
<dbReference type="AlphaFoldDB" id="A0AA37HLV7"/>
<keyword evidence="2" id="KW-1185">Reference proteome</keyword>
<name>A0AA37HLV7_9HYPH</name>
<sequence length="125" mass="13439">MRGLIPELVVGLGADVRTPLAERLDDAEPTQAELAAASQVRSLVEGLPAGGSVVIVHSPTVVGAYRELIQDLRGPVIAAATKVFAAPALRDELALTRNLMLPVVRAPLVEEQRQYRRALAQAWRL</sequence>
<evidence type="ECO:0000313" key="1">
    <source>
        <dbReference type="EMBL" id="GJD77993.1"/>
    </source>
</evidence>
<dbReference type="RefSeq" id="WP_238301724.1">
    <property type="nucleotide sequence ID" value="NZ_BPQM01000026.1"/>
</dbReference>
<dbReference type="Proteomes" id="UP001055108">
    <property type="component" value="Unassembled WGS sequence"/>
</dbReference>
<organism evidence="1 2">
    <name type="scientific">Methylobacterium gregans</name>
    <dbReference type="NCBI Taxonomy" id="374424"/>
    <lineage>
        <taxon>Bacteria</taxon>
        <taxon>Pseudomonadati</taxon>
        <taxon>Pseudomonadota</taxon>
        <taxon>Alphaproteobacteria</taxon>
        <taxon>Hyphomicrobiales</taxon>
        <taxon>Methylobacteriaceae</taxon>
        <taxon>Methylobacterium</taxon>
    </lineage>
</organism>
<reference evidence="1" key="1">
    <citation type="journal article" date="2016" name="Front. Microbiol.">
        <title>Genome Sequence of the Piezophilic, Mesophilic Sulfate-Reducing Bacterium Desulfovibrio indicus J2T.</title>
        <authorList>
            <person name="Cao J."/>
            <person name="Maignien L."/>
            <person name="Shao Z."/>
            <person name="Alain K."/>
            <person name="Jebbar M."/>
        </authorList>
    </citation>
    <scope>NUCLEOTIDE SEQUENCE</scope>
    <source>
        <strain evidence="1">NBRC 103626</strain>
    </source>
</reference>
<dbReference type="EMBL" id="BPQM01000026">
    <property type="protein sequence ID" value="GJD77993.1"/>
    <property type="molecule type" value="Genomic_DNA"/>
</dbReference>
<accession>A0AA37HLV7</accession>